<dbReference type="PANTHER" id="PTHR30562">
    <property type="entry name" value="UVRC/OXIDOREDUCTASE"/>
    <property type="match status" value="1"/>
</dbReference>
<comment type="caution">
    <text evidence="4">The sequence shown here is derived from an EMBL/GenBank/DDBJ whole genome shotgun (WGS) entry which is preliminary data.</text>
</comment>
<dbReference type="AlphaFoldDB" id="A0A1J4VBT8"/>
<dbReference type="InterPro" id="IPR038476">
    <property type="entry name" value="UvrC_RNase_H_dom_sf"/>
</dbReference>
<name>A0A1J4VBT8_9BACT</name>
<protein>
    <recommendedName>
        <fullName evidence="6">Excinuclease ABC subunit C</fullName>
    </recommendedName>
</protein>
<dbReference type="Pfam" id="PF08459">
    <property type="entry name" value="UvrC_RNaseH_dom"/>
    <property type="match status" value="1"/>
</dbReference>
<dbReference type="GO" id="GO:0009380">
    <property type="term" value="C:excinuclease repair complex"/>
    <property type="evidence" value="ECO:0007669"/>
    <property type="project" value="TreeGrafter"/>
</dbReference>
<dbReference type="STRING" id="1805282.AUJ44_01550"/>
<dbReference type="InterPro" id="IPR035901">
    <property type="entry name" value="GIY-YIG_endonuc_sf"/>
</dbReference>
<dbReference type="PROSITE" id="PS50165">
    <property type="entry name" value="UVRC"/>
    <property type="match status" value="1"/>
</dbReference>
<evidence type="ECO:0000259" key="2">
    <source>
        <dbReference type="PROSITE" id="PS50164"/>
    </source>
</evidence>
<dbReference type="PROSITE" id="PS50164">
    <property type="entry name" value="GIY_YIG"/>
    <property type="match status" value="1"/>
</dbReference>
<evidence type="ECO:0000313" key="5">
    <source>
        <dbReference type="Proteomes" id="UP000183206"/>
    </source>
</evidence>
<dbReference type="GO" id="GO:0009381">
    <property type="term" value="F:excinuclease ABC activity"/>
    <property type="evidence" value="ECO:0007669"/>
    <property type="project" value="InterPro"/>
</dbReference>
<dbReference type="PROSITE" id="PS50151">
    <property type="entry name" value="UVR"/>
    <property type="match status" value="1"/>
</dbReference>
<dbReference type="Proteomes" id="UP000183206">
    <property type="component" value="Unassembled WGS sequence"/>
</dbReference>
<accession>A0A1J4VBT8</accession>
<evidence type="ECO:0008006" key="6">
    <source>
        <dbReference type="Google" id="ProtNLM"/>
    </source>
</evidence>
<feature type="domain" description="UvrC family homology region profile" evidence="3">
    <location>
        <begin position="205"/>
        <end position="346"/>
    </location>
</feature>
<evidence type="ECO:0000259" key="3">
    <source>
        <dbReference type="PROSITE" id="PS50165"/>
    </source>
</evidence>
<dbReference type="Gene3D" id="3.40.1440.10">
    <property type="entry name" value="GIY-YIG endonuclease"/>
    <property type="match status" value="1"/>
</dbReference>
<dbReference type="Gene3D" id="3.30.420.340">
    <property type="entry name" value="UvrC, RNAse H endonuclease domain"/>
    <property type="match status" value="1"/>
</dbReference>
<dbReference type="GO" id="GO:0006289">
    <property type="term" value="P:nucleotide-excision repair"/>
    <property type="evidence" value="ECO:0007669"/>
    <property type="project" value="InterPro"/>
</dbReference>
<dbReference type="Pfam" id="PF01541">
    <property type="entry name" value="GIY-YIG"/>
    <property type="match status" value="1"/>
</dbReference>
<dbReference type="InterPro" id="IPR047296">
    <property type="entry name" value="GIY-YIG_UvrC_Cho"/>
</dbReference>
<dbReference type="InterPro" id="IPR001162">
    <property type="entry name" value="UvrC_RNase_H_dom"/>
</dbReference>
<dbReference type="Gene3D" id="4.10.860.10">
    <property type="entry name" value="UVR domain"/>
    <property type="match status" value="1"/>
</dbReference>
<dbReference type="Pfam" id="PF02151">
    <property type="entry name" value="UVR"/>
    <property type="match status" value="1"/>
</dbReference>
<dbReference type="SMART" id="SM00465">
    <property type="entry name" value="GIYc"/>
    <property type="match status" value="1"/>
</dbReference>
<dbReference type="SUPFAM" id="SSF82771">
    <property type="entry name" value="GIY-YIG endonuclease"/>
    <property type="match status" value="1"/>
</dbReference>
<dbReference type="CDD" id="cd10434">
    <property type="entry name" value="GIY-YIG_UvrC_Cho"/>
    <property type="match status" value="1"/>
</dbReference>
<evidence type="ECO:0000259" key="1">
    <source>
        <dbReference type="PROSITE" id="PS50151"/>
    </source>
</evidence>
<reference evidence="4 5" key="1">
    <citation type="journal article" date="2016" name="Environ. Microbiol.">
        <title>Genomic resolution of a cold subsurface aquifer community provides metabolic insights for novel microbes adapted to high CO concentrations.</title>
        <authorList>
            <person name="Probst A.J."/>
            <person name="Castelle C.J."/>
            <person name="Singh A."/>
            <person name="Brown C.T."/>
            <person name="Anantharaman K."/>
            <person name="Sharon I."/>
            <person name="Hug L.A."/>
            <person name="Burstein D."/>
            <person name="Emerson J.B."/>
            <person name="Thomas B.C."/>
            <person name="Banfield J.F."/>
        </authorList>
    </citation>
    <scope>NUCLEOTIDE SEQUENCE [LARGE SCALE GENOMIC DNA]</scope>
    <source>
        <strain evidence="4">CG1_02_47_685</strain>
    </source>
</reference>
<gene>
    <name evidence="4" type="ORF">AUJ44_01550</name>
</gene>
<feature type="domain" description="GIY-YIG" evidence="2">
    <location>
        <begin position="13"/>
        <end position="94"/>
    </location>
</feature>
<dbReference type="EMBL" id="MNVO01000027">
    <property type="protein sequence ID" value="OIO32737.1"/>
    <property type="molecule type" value="Genomic_DNA"/>
</dbReference>
<proteinExistence type="predicted"/>
<dbReference type="InterPro" id="IPR036876">
    <property type="entry name" value="UVR_dom_sf"/>
</dbReference>
<dbReference type="SUPFAM" id="SSF46600">
    <property type="entry name" value="C-terminal UvrC-binding domain of UvrB"/>
    <property type="match status" value="1"/>
</dbReference>
<evidence type="ECO:0000313" key="4">
    <source>
        <dbReference type="EMBL" id="OIO32737.1"/>
    </source>
</evidence>
<dbReference type="InterPro" id="IPR050066">
    <property type="entry name" value="UvrABC_protein_C"/>
</dbReference>
<dbReference type="InterPro" id="IPR001943">
    <property type="entry name" value="UVR_dom"/>
</dbReference>
<dbReference type="PANTHER" id="PTHR30562:SF1">
    <property type="entry name" value="UVRABC SYSTEM PROTEIN C"/>
    <property type="match status" value="1"/>
</dbReference>
<organism evidence="4 5">
    <name type="scientific">Candidatus Nomurabacteria bacterium CG1_02_47_685</name>
    <dbReference type="NCBI Taxonomy" id="1805282"/>
    <lineage>
        <taxon>Bacteria</taxon>
        <taxon>Candidatus Nomuraibacteriota</taxon>
    </lineage>
</organism>
<dbReference type="InterPro" id="IPR000305">
    <property type="entry name" value="GIY-YIG_endonuc"/>
</dbReference>
<feature type="domain" description="UVR" evidence="1">
    <location>
        <begin position="209"/>
        <end position="244"/>
    </location>
</feature>
<sequence length="406" mass="46735">MKSQDLAKVRLPNSPGVYFFRNGAKKPLYIGKATSLRSRVRSYFDHDIARTRGPHIELMLEMAKMVDFIKTDSVLEALILEARFIKKHQPKYNTKEKDDKSFNYVIVTKEDFPRVLLVRGKNLFDKRHAPAHEIRHSFGPFPKGRILRDALKIVRKIFPFRDTCVPGVGRPCFNRQIGLCPGVCTGEITKREYGETIRNIRLFFEGEKKNLLKKLERDMKTAAKALRFEQAGIIKKTVFAFKHIHDIALVKNDNVRPEQSGFRIEAYDVAHLSGKNTVGVMTVAEDGMEKKNEYRKFRIRTVDGVNDTRALAEILERRLEHSEWQLPKLIVIDGGVAQKNAAERVLCAAGIRIPVIGVVKNERHQPERLIGDQKLRSTHERNIVLANAEAHRFAIQYHRNLRDKIK</sequence>